<protein>
    <recommendedName>
        <fullName evidence="3">Tc3 transposase DNA binding domain-containing protein</fullName>
    </recommendedName>
</protein>
<organism evidence="2">
    <name type="scientific">Octopus bimaculoides</name>
    <name type="common">California two-spotted octopus</name>
    <dbReference type="NCBI Taxonomy" id="37653"/>
    <lineage>
        <taxon>Eukaryota</taxon>
        <taxon>Metazoa</taxon>
        <taxon>Spiralia</taxon>
        <taxon>Lophotrochozoa</taxon>
        <taxon>Mollusca</taxon>
        <taxon>Cephalopoda</taxon>
        <taxon>Coleoidea</taxon>
        <taxon>Octopodiformes</taxon>
        <taxon>Octopoda</taxon>
        <taxon>Incirrata</taxon>
        <taxon>Octopodidae</taxon>
        <taxon>Octopus</taxon>
    </lineage>
</organism>
<gene>
    <name evidence="2" type="ORF">OCBIM_22007059mg</name>
</gene>
<dbReference type="EMBL" id="KQ417373">
    <property type="protein sequence ID" value="KOF92203.1"/>
    <property type="molecule type" value="Genomic_DNA"/>
</dbReference>
<feature type="compositionally biased region" description="Basic and acidic residues" evidence="1">
    <location>
        <begin position="44"/>
        <end position="53"/>
    </location>
</feature>
<evidence type="ECO:0008006" key="3">
    <source>
        <dbReference type="Google" id="ProtNLM"/>
    </source>
</evidence>
<feature type="region of interest" description="Disordered" evidence="1">
    <location>
        <begin position="44"/>
        <end position="82"/>
    </location>
</feature>
<reference evidence="2" key="1">
    <citation type="submission" date="2015-07" db="EMBL/GenBank/DDBJ databases">
        <title>MeaNS - Measles Nucleotide Surveillance Program.</title>
        <authorList>
            <person name="Tran T."/>
            <person name="Druce J."/>
        </authorList>
    </citation>
    <scope>NUCLEOTIDE SEQUENCE</scope>
    <source>
        <strain evidence="2">UCB-OBI-ISO-001</strain>
        <tissue evidence="2">Gonad</tissue>
    </source>
</reference>
<evidence type="ECO:0000256" key="1">
    <source>
        <dbReference type="SAM" id="MobiDB-lite"/>
    </source>
</evidence>
<proteinExistence type="predicted"/>
<accession>A0A0L8HSF9</accession>
<sequence>MSKLTRNEREQAIGRLHADQCPWVIANDFNCSIRTSERLRERYNAKNSTDYRPRMSRSPSAPLDTSMVCHKSRYQPHRAPVG</sequence>
<dbReference type="AlphaFoldDB" id="A0A0L8HSF9"/>
<name>A0A0L8HSF9_OCTBM</name>
<evidence type="ECO:0000313" key="2">
    <source>
        <dbReference type="EMBL" id="KOF92203.1"/>
    </source>
</evidence>